<accession>A0ACB8VMD4</accession>
<proteinExistence type="predicted"/>
<evidence type="ECO:0000313" key="2">
    <source>
        <dbReference type="Proteomes" id="UP000831701"/>
    </source>
</evidence>
<keyword evidence="2" id="KW-1185">Reference proteome</keyword>
<evidence type="ECO:0000313" key="1">
    <source>
        <dbReference type="EMBL" id="KAI3356062.1"/>
    </source>
</evidence>
<dbReference type="EMBL" id="CM041550">
    <property type="protein sequence ID" value="KAI3356062.1"/>
    <property type="molecule type" value="Genomic_DNA"/>
</dbReference>
<protein>
    <submittedName>
        <fullName evidence="1">Uncharacterized protein</fullName>
    </submittedName>
</protein>
<comment type="caution">
    <text evidence="1">The sequence shown here is derived from an EMBL/GenBank/DDBJ whole genome shotgun (WGS) entry which is preliminary data.</text>
</comment>
<organism evidence="1 2">
    <name type="scientific">Scortum barcoo</name>
    <name type="common">barcoo grunter</name>
    <dbReference type="NCBI Taxonomy" id="214431"/>
    <lineage>
        <taxon>Eukaryota</taxon>
        <taxon>Metazoa</taxon>
        <taxon>Chordata</taxon>
        <taxon>Craniata</taxon>
        <taxon>Vertebrata</taxon>
        <taxon>Euteleostomi</taxon>
        <taxon>Actinopterygii</taxon>
        <taxon>Neopterygii</taxon>
        <taxon>Teleostei</taxon>
        <taxon>Neoteleostei</taxon>
        <taxon>Acanthomorphata</taxon>
        <taxon>Eupercaria</taxon>
        <taxon>Centrarchiformes</taxon>
        <taxon>Terapontoidei</taxon>
        <taxon>Terapontidae</taxon>
        <taxon>Scortum</taxon>
    </lineage>
</organism>
<sequence>MDRGDNPSAVVCKLCGEAFILPEDEVDGNLPRVLLCSHIFCTSCLLSIQTDGVVKCPECERVCLYFDNHCGVAFSRSLRCDRSKNRRRSKVLTSPNITASTGDMEQPADIEKVERAVDEALVQAAENLALLEHIHETLTAGLADQVKRDRARLGMEIKQAADRALHAVQKWKELQLNQLTDLEAQFSTSRAQVCSVQERIKALEIAMQMAREVRRVPFLEQYCTLDKVLETLQAPVDKQSFDMKCITVGSGLSCVFQSEALNESLALSLKMEMSNPKQLSESPPKAHLLSTPSRKSAWQCAEDWNSNSAPSHNNLSTPQKWDHKSPGANATPCRGSSPSPKPHRRSNLSLHNSSSDLGTPDVIIEEFFEEEQNSAVPPTGPELANDKWRINRRWNQLFSKKRNVGTQWVVVTHVVNPSHFYVRYVAERWEGKILSKKINYFCGRDSSHFTSSDTVEIGSIIFGMWKEGLWCRARVVEVLQNGCVEAVKSCPVTQLSCIRVFFLDYGVTKSLTIESEEGTAESTLKAVNEHLRKVDEVAHAELGQFAIQAIRCSLKDLVPYDLMGGWSKEAQVEFRSVVGSAAVEMRPMGQDRDCLLVDLRKAPMDQSSDVPISVREYLVFIEVARFYSPVTLGRMPLQYYLPVYPKINTELNAVVSHINNPSDFYIQLVDNMESLLLSAKLQECYNATEVAGGDELDIYCPAIGQACVARFDDKLWYRALVIGHPGGRKVEVRYVDFGNKNILSVSDLKKIKDEFFALPSMAIQCRLSDVIPLDGETWSDACTKRFISLAHQKLVTIVATGAVPKCQPLPVRLFESGLDGPQANIAELLVREELASFKDEEQPQSNTAGPPHDDFAVWDPPLDVGLAMEGADASDQNIPAEQTEDLLEVQDQLKLLGQLKDLKVKVSHVNSPSSFYVQLTQYDAQLKRVCELVKKECALKGPEDVAWSANMFCAALINGVWERGQICSDVTSNNTAEVRRCDHGNTANIHVDNLRLLPSSLMGCLALECTLTDIRPAGGRSTWTATACDLISYYLTGASAVMTIKELTDERPVPVTLFCSNKMGQFVSIADFLASEGLALKERKPRDAVPQKCKETDAQSPQTETQTDGKKENTQPATCHIPFLAPPSLVSTPTAPKPAPRTIMSAEKCHINKPALPCLVKMQVKTQLYHTPELPCVGHIPISVSAIGDDGLIYARAQNAERQLEQLRKRIQQSMKTLPRQKPYTWKSVRGCAVIGSDMLWYRGELLEVLGGHVKVQYVVKNYGLVENICIPVVHVYPMLLCEDTHSSLYSALHALPAAQHQPWCLAHVGGRWQQDAVAFLRELLLNRCVDMQVTELPTEPRGPLTVEIFMDGLSLGRILCHHEHASVDRTVSAQKEHSVPSQVLFLDDWDISTKGVRGPEEPMLGPFIYPNLPQEGEQFHVRVKHLWTPNELFLWPLEVTADMEVDGETLDEALARINANISHLPRLTNFPHGGPCLAEYSDGKYYRARLIKFSSLEPVMILVQHVDFGSDDTLPTSKLRQMPAELLQFPTRALKVKVAGFKAPLQGNSQEDKLPYSPGWSVKAAMDMIELLHSNITASVVAREPELTVLLYNENGDLVHLPLVSSGLAELE</sequence>
<dbReference type="Proteomes" id="UP000831701">
    <property type="component" value="Chromosome 20"/>
</dbReference>
<gene>
    <name evidence="1" type="ORF">L3Q82_017326</name>
</gene>
<reference evidence="1" key="1">
    <citation type="submission" date="2022-04" db="EMBL/GenBank/DDBJ databases">
        <title>Jade perch genome.</title>
        <authorList>
            <person name="Chao B."/>
        </authorList>
    </citation>
    <scope>NUCLEOTIDE SEQUENCE</scope>
    <source>
        <strain evidence="1">CB-2022</strain>
    </source>
</reference>
<name>A0ACB8VMD4_9TELE</name>